<keyword evidence="2" id="KW-1185">Reference proteome</keyword>
<reference evidence="1" key="1">
    <citation type="submission" date="2023-04" db="EMBL/GenBank/DDBJ databases">
        <title>Draft Genome sequencing of Naganishia species isolated from polar environments using Oxford Nanopore Technology.</title>
        <authorList>
            <person name="Leo P."/>
            <person name="Venkateswaran K."/>
        </authorList>
    </citation>
    <scope>NUCLEOTIDE SEQUENCE</scope>
    <source>
        <strain evidence="1">DBVPG 5303</strain>
    </source>
</reference>
<sequence length="734" mass="79754">MCIKVTTGNKKRKKKGKDGEDDEEMDDDEEEVDPELVKAKEKPFYSLLAENAVVQTSQAGSTSYGNAGLPDVDQPVPLSTGYQLSFAGGTGDSFTANHAFHHVDFPSGTANDYLYHNAQGQNGLGSVSPVPFPLLNQNTANPRSQTSIVPQNRTTIETLAAELSPSLAMFTQSLGIESADTMANPGNTFVSTMPHHAEANFSSIHSPLLFDDGQRRGQPTSNASTHALDAIFSPLQGIANAAQFSPHGSSPDTIVQGATSGNMDNQQALVAEQEGIEEVSSATAVRPFSPNTAQLLQQYMNNVNTPERPMAATTDHLRIGQMTETLPPWLWAHVPNLVDYFVNGFAPVISVLSKPSRNRLLKNLLPATSNSPILLHALVGWAASHLAVSPHVGGEPYTSIARITTSIADQKALVNINSMGMPNFGQGHGQEEELSLENEMWLLLILGGIEVCCGSIAKWNKRLPYIRNLMWRLEASLPASNINSMSSVHMSLAENVIYHDICGSLATTRDPGIPLRVYETFIRGSSTEPGVYMGASATVYQVYAEIATLAARVSLMDAMDPTVDTQYDLRDLLLSIHSCAGKIDTLDVHPNIVAVADDCPEDAFDNHHLALAFQMHKLAARLLLRQTCLRCAPVDLESRLLCARLLLTIQPVLNTPSEAQILLPLFLVGVDSITLEQKAQVRQIFKSTRQRTGCDNAHAVYGLLKRVWAMNSEGKLWVDWRALAEQSEAVISFA</sequence>
<name>A0ACC2XF39_9TREE</name>
<accession>A0ACC2XF39</accession>
<comment type="caution">
    <text evidence="1">The sequence shown here is derived from an EMBL/GenBank/DDBJ whole genome shotgun (WGS) entry which is preliminary data.</text>
</comment>
<gene>
    <name evidence="1" type="ORF">QFC24_004594</name>
</gene>
<dbReference type="EMBL" id="JASBWV010000016">
    <property type="protein sequence ID" value="KAJ9122011.1"/>
    <property type="molecule type" value="Genomic_DNA"/>
</dbReference>
<evidence type="ECO:0000313" key="1">
    <source>
        <dbReference type="EMBL" id="KAJ9122011.1"/>
    </source>
</evidence>
<protein>
    <submittedName>
        <fullName evidence="1">Uncharacterized protein</fullName>
    </submittedName>
</protein>
<dbReference type="Proteomes" id="UP001234202">
    <property type="component" value="Unassembled WGS sequence"/>
</dbReference>
<evidence type="ECO:0000313" key="2">
    <source>
        <dbReference type="Proteomes" id="UP001234202"/>
    </source>
</evidence>
<proteinExistence type="predicted"/>
<organism evidence="1 2">
    <name type="scientific">Naganishia onofrii</name>
    <dbReference type="NCBI Taxonomy" id="1851511"/>
    <lineage>
        <taxon>Eukaryota</taxon>
        <taxon>Fungi</taxon>
        <taxon>Dikarya</taxon>
        <taxon>Basidiomycota</taxon>
        <taxon>Agaricomycotina</taxon>
        <taxon>Tremellomycetes</taxon>
        <taxon>Filobasidiales</taxon>
        <taxon>Filobasidiaceae</taxon>
        <taxon>Naganishia</taxon>
    </lineage>
</organism>